<dbReference type="AlphaFoldDB" id="A0A653DZI5"/>
<feature type="transmembrane region" description="Helical" evidence="1">
    <location>
        <begin position="21"/>
        <end position="42"/>
    </location>
</feature>
<keyword evidence="1" id="KW-0472">Membrane</keyword>
<gene>
    <name evidence="2" type="ORF">PMYSY11_0749</name>
</gene>
<protein>
    <submittedName>
        <fullName evidence="2">Type IV pilin</fullName>
    </submittedName>
</protein>
<dbReference type="GO" id="GO:0043683">
    <property type="term" value="P:type IV pilus assembly"/>
    <property type="evidence" value="ECO:0007669"/>
    <property type="project" value="InterPro"/>
</dbReference>
<keyword evidence="1" id="KW-0812">Transmembrane</keyword>
<dbReference type="InterPro" id="IPR031982">
    <property type="entry name" value="PilE-like"/>
</dbReference>
<organism evidence="2">
    <name type="scientific">Pseudomonas marincola</name>
    <dbReference type="NCBI Taxonomy" id="437900"/>
    <lineage>
        <taxon>Bacteria</taxon>
        <taxon>Pseudomonadati</taxon>
        <taxon>Pseudomonadota</taxon>
        <taxon>Gammaproteobacteria</taxon>
        <taxon>Pseudomonadales</taxon>
        <taxon>Pseudomonadaceae</taxon>
        <taxon>Pseudomonas</taxon>
    </lineage>
</organism>
<dbReference type="Gene3D" id="3.30.700.10">
    <property type="entry name" value="Glycoprotein, Type 4 Pilin"/>
    <property type="match status" value="1"/>
</dbReference>
<accession>A0A653DZI5</accession>
<dbReference type="PROSITE" id="PS00409">
    <property type="entry name" value="PROKAR_NTER_METHYL"/>
    <property type="match status" value="1"/>
</dbReference>
<dbReference type="RefSeq" id="WP_338051124.1">
    <property type="nucleotide sequence ID" value="NZ_LR215729.2"/>
</dbReference>
<dbReference type="InterPro" id="IPR012902">
    <property type="entry name" value="N_methyl_site"/>
</dbReference>
<keyword evidence="1" id="KW-1133">Transmembrane helix</keyword>
<evidence type="ECO:0000256" key="1">
    <source>
        <dbReference type="SAM" id="Phobius"/>
    </source>
</evidence>
<dbReference type="Pfam" id="PF16732">
    <property type="entry name" value="ComP_DUS"/>
    <property type="match status" value="1"/>
</dbReference>
<dbReference type="Pfam" id="PF07963">
    <property type="entry name" value="N_methyl"/>
    <property type="match status" value="1"/>
</dbReference>
<sequence length="152" mass="16397">MMQSRLAAGPPKRLASSGFTLIELMIVVAIIGIISAIAYPSYVDHVRRAKRSEAHTALMELAQHMERFYTANGGYLDSNSQPPALPFSFAPKAGSKIYALGFGKGSPTANGYVLQARPEGMMRDDICGVLTLSHTGVKGHDEGADLATCWRR</sequence>
<proteinExistence type="predicted"/>
<name>A0A653DZI5_9PSED</name>
<dbReference type="PANTHER" id="PTHR30093:SF47">
    <property type="entry name" value="TYPE IV PILUS NON-CORE MINOR PILIN PILE"/>
    <property type="match status" value="1"/>
</dbReference>
<dbReference type="SUPFAM" id="SSF54523">
    <property type="entry name" value="Pili subunits"/>
    <property type="match status" value="1"/>
</dbReference>
<evidence type="ECO:0000313" key="2">
    <source>
        <dbReference type="EMBL" id="VEV95796.1"/>
    </source>
</evidence>
<reference evidence="2" key="1">
    <citation type="submission" date="2019-02" db="EMBL/GenBank/DDBJ databases">
        <authorList>
            <consortium name="Genoscope - CEA"/>
            <person name="William W."/>
        </authorList>
    </citation>
    <scope>NUCLEOTIDE SEQUENCE [LARGE SCALE GENOMIC DNA]</scope>
    <source>
        <strain evidence="2">YSy11</strain>
    </source>
</reference>
<dbReference type="InterPro" id="IPR045584">
    <property type="entry name" value="Pilin-like"/>
</dbReference>
<dbReference type="EMBL" id="LR215729">
    <property type="protein sequence ID" value="VEV95796.1"/>
    <property type="molecule type" value="Genomic_DNA"/>
</dbReference>
<dbReference type="PANTHER" id="PTHR30093">
    <property type="entry name" value="GENERAL SECRETION PATHWAY PROTEIN G"/>
    <property type="match status" value="1"/>
</dbReference>
<dbReference type="NCBIfam" id="TIGR02532">
    <property type="entry name" value="IV_pilin_GFxxxE"/>
    <property type="match status" value="1"/>
</dbReference>